<dbReference type="RefSeq" id="WP_193670172.1">
    <property type="nucleotide sequence ID" value="NZ_JACDTV010000012.1"/>
</dbReference>
<accession>A0ABS2M8Q6</accession>
<evidence type="ECO:0000313" key="2">
    <source>
        <dbReference type="Proteomes" id="UP000732378"/>
    </source>
</evidence>
<evidence type="ECO:0000313" key="1">
    <source>
        <dbReference type="EMBL" id="MBM7507570.1"/>
    </source>
</evidence>
<reference evidence="1 2" key="1">
    <citation type="submission" date="2021-01" db="EMBL/GenBank/DDBJ databases">
        <title>Sequencing the genomes of 1000 actinobacteria strains.</title>
        <authorList>
            <person name="Klenk H.-P."/>
        </authorList>
    </citation>
    <scope>NUCLEOTIDE SEQUENCE [LARGE SCALE GENOMIC DNA]</scope>
    <source>
        <strain evidence="1 2">DSM 18239</strain>
    </source>
</reference>
<gene>
    <name evidence="1" type="ORF">JOE61_001384</name>
</gene>
<sequence length="219" mass="23847">MATQPLPRDAGMTMAEVLVSMMLFAVLGSVLLSFAMATARVTDRIQVSGDLTGESRLAFQRFSRELRQASDIRGVQFSTGTGTTTAITFWTDFNGNGVVDLDASDPEVLTYRWDPDSQRLTLTANDASGTAVTRPVLAGRVTTFDLQLRSSLWQHDTSGDGVPTTWQELDASVVGNHNGVPDDPELEHVDLIGVELSVTEDDVEHVFSTQTDLRNRAQS</sequence>
<organism evidence="1 2">
    <name type="scientific">Nocardioides salarius</name>
    <dbReference type="NCBI Taxonomy" id="374513"/>
    <lineage>
        <taxon>Bacteria</taxon>
        <taxon>Bacillati</taxon>
        <taxon>Actinomycetota</taxon>
        <taxon>Actinomycetes</taxon>
        <taxon>Propionibacteriales</taxon>
        <taxon>Nocardioidaceae</taxon>
        <taxon>Nocardioides</taxon>
    </lineage>
</organism>
<protein>
    <submittedName>
        <fullName evidence="1">Type II secretory pathway pseudopilin PulG</fullName>
    </submittedName>
</protein>
<comment type="caution">
    <text evidence="1">The sequence shown here is derived from an EMBL/GenBank/DDBJ whole genome shotgun (WGS) entry which is preliminary data.</text>
</comment>
<dbReference type="Proteomes" id="UP000732378">
    <property type="component" value="Unassembled WGS sequence"/>
</dbReference>
<proteinExistence type="predicted"/>
<keyword evidence="2" id="KW-1185">Reference proteome</keyword>
<name>A0ABS2M8Q6_9ACTN</name>
<dbReference type="EMBL" id="JAFBBZ010000001">
    <property type="protein sequence ID" value="MBM7507570.1"/>
    <property type="molecule type" value="Genomic_DNA"/>
</dbReference>